<dbReference type="GO" id="GO:0042597">
    <property type="term" value="C:periplasmic space"/>
    <property type="evidence" value="ECO:0007669"/>
    <property type="project" value="UniProtKB-ARBA"/>
</dbReference>
<dbReference type="Gene3D" id="3.10.105.10">
    <property type="entry name" value="Dipeptide-binding Protein, Domain 3"/>
    <property type="match status" value="1"/>
</dbReference>
<organism evidence="1 2">
    <name type="scientific">Bifidobacterium adolescentis</name>
    <dbReference type="NCBI Taxonomy" id="1680"/>
    <lineage>
        <taxon>Bacteria</taxon>
        <taxon>Bacillati</taxon>
        <taxon>Actinomycetota</taxon>
        <taxon>Actinomycetes</taxon>
        <taxon>Bifidobacteriales</taxon>
        <taxon>Bifidobacteriaceae</taxon>
        <taxon>Bifidobacterium</taxon>
    </lineage>
</organism>
<dbReference type="Gene3D" id="3.40.190.10">
    <property type="entry name" value="Periplasmic binding protein-like II"/>
    <property type="match status" value="1"/>
</dbReference>
<dbReference type="EMBL" id="CP028341">
    <property type="protein sequence ID" value="AVT45616.1"/>
    <property type="molecule type" value="Genomic_DNA"/>
</dbReference>
<reference evidence="1 2" key="1">
    <citation type="submission" date="2018-03" db="EMBL/GenBank/DDBJ databases">
        <authorList>
            <person name="Keele B.F."/>
        </authorList>
    </citation>
    <scope>NUCLEOTIDE SEQUENCE [LARGE SCALE GENOMIC DNA]</scope>
    <source>
        <strain evidence="1 2">1-11</strain>
    </source>
</reference>
<dbReference type="InterPro" id="IPR039424">
    <property type="entry name" value="SBP_5"/>
</dbReference>
<evidence type="ECO:0000313" key="1">
    <source>
        <dbReference type="EMBL" id="AVT45616.1"/>
    </source>
</evidence>
<dbReference type="PROSITE" id="PS51257">
    <property type="entry name" value="PROKAR_LIPOPROTEIN"/>
    <property type="match status" value="1"/>
</dbReference>
<dbReference type="PANTHER" id="PTHR30290:SF83">
    <property type="entry name" value="ABC TRANSPORTER SUBSTRATE-BINDING PROTEIN"/>
    <property type="match status" value="1"/>
</dbReference>
<dbReference type="Proteomes" id="UP000241454">
    <property type="component" value="Chromosome"/>
</dbReference>
<dbReference type="Pfam" id="PF00496">
    <property type="entry name" value="SBP_bac_5"/>
    <property type="match status" value="1"/>
</dbReference>
<proteinExistence type="predicted"/>
<dbReference type="GO" id="GO:0043190">
    <property type="term" value="C:ATP-binding cassette (ABC) transporter complex"/>
    <property type="evidence" value="ECO:0007669"/>
    <property type="project" value="InterPro"/>
</dbReference>
<evidence type="ECO:0000313" key="2">
    <source>
        <dbReference type="Proteomes" id="UP000241454"/>
    </source>
</evidence>
<name>A0A2R4G442_BIFAD</name>
<dbReference type="AlphaFoldDB" id="A0A2R4G442"/>
<dbReference type="CDD" id="cd00995">
    <property type="entry name" value="PBP2_NikA_DppA_OppA_like"/>
    <property type="match status" value="1"/>
</dbReference>
<accession>A0A2R4G442</accession>
<dbReference type="GO" id="GO:1904680">
    <property type="term" value="F:peptide transmembrane transporter activity"/>
    <property type="evidence" value="ECO:0007669"/>
    <property type="project" value="TreeGrafter"/>
</dbReference>
<dbReference type="GO" id="GO:0015833">
    <property type="term" value="P:peptide transport"/>
    <property type="evidence" value="ECO:0007669"/>
    <property type="project" value="TreeGrafter"/>
</dbReference>
<protein>
    <submittedName>
        <fullName evidence="1">ABC transporter substrate-binding protein</fullName>
    </submittedName>
</protein>
<dbReference type="InterPro" id="IPR030678">
    <property type="entry name" value="Peptide/Ni-bd"/>
</dbReference>
<sequence length="558" mass="60219">MDKENMNSMKKKALAFAAAACAFGMLLSGCGSSNGDSTADKGSNVITAYNSEPQNPLIPGDCNETGGGKPLDLLFARLISFDAKGNASNEVAESIKSNDDATQYTIKLKDGWKFTDGTPVTAESFTKAWSYTANAKNAQLGSSFFSTIKGYDKLQDGDKLKGDEQLEGLKVVNDHEFTVDLNRSDSVFAVKVGYTAFAPLPESFFKDPKAFGEKPVGNGPYKFQSWDHDNQIVLVKNPDYKGNRVAKNDGVTFKVYTKDEAAYADIQSGSLDVMESVPASATKTFQKDSTVQAYNKAGSVIQQFTIPAKLKHFEADTEEGTLRRQAVSMAINRENICKKVLNGTGTPAADFTSPLTPGYSDSLKGSGNLKYNEKKAKELWAKANAISPWTSDDKLTFAYNADGGHEVIYTAVVNSINNVLGAGVAATNPYPTFNDFRTAVSDRKVNGAFRSGWQPDYPSAENYLVQNFASAAADGNGSNDGDYKNPEFDALCDKAAASKSVADANKLYQQAQEVLLNDLPAVPLYYANAYGVASTGVSGFEMNWQNLPVYENMTKSGK</sequence>
<gene>
    <name evidence="1" type="ORF">C8077_06670</name>
</gene>
<dbReference type="Gene3D" id="3.90.76.10">
    <property type="entry name" value="Dipeptide-binding Protein, Domain 1"/>
    <property type="match status" value="1"/>
</dbReference>
<dbReference type="SUPFAM" id="SSF53850">
    <property type="entry name" value="Periplasmic binding protein-like II"/>
    <property type="match status" value="1"/>
</dbReference>
<dbReference type="PIRSF" id="PIRSF002741">
    <property type="entry name" value="MppA"/>
    <property type="match status" value="1"/>
</dbReference>
<dbReference type="PANTHER" id="PTHR30290">
    <property type="entry name" value="PERIPLASMIC BINDING COMPONENT OF ABC TRANSPORTER"/>
    <property type="match status" value="1"/>
</dbReference>
<dbReference type="InterPro" id="IPR000914">
    <property type="entry name" value="SBP_5_dom"/>
</dbReference>